<name>A0A0E0IS32_ORYNI</name>
<dbReference type="EnsemblPlants" id="ONIVA10G09320.1">
    <property type="protein sequence ID" value="ONIVA10G09320.1"/>
    <property type="gene ID" value="ONIVA10G09320"/>
</dbReference>
<organism evidence="2">
    <name type="scientific">Oryza nivara</name>
    <name type="common">Indian wild rice</name>
    <name type="synonym">Oryza sativa f. spontanea</name>
    <dbReference type="NCBI Taxonomy" id="4536"/>
    <lineage>
        <taxon>Eukaryota</taxon>
        <taxon>Viridiplantae</taxon>
        <taxon>Streptophyta</taxon>
        <taxon>Embryophyta</taxon>
        <taxon>Tracheophyta</taxon>
        <taxon>Spermatophyta</taxon>
        <taxon>Magnoliopsida</taxon>
        <taxon>Liliopsida</taxon>
        <taxon>Poales</taxon>
        <taxon>Poaceae</taxon>
        <taxon>BOP clade</taxon>
        <taxon>Oryzoideae</taxon>
        <taxon>Oryzeae</taxon>
        <taxon>Oryzinae</taxon>
        <taxon>Oryza</taxon>
    </lineage>
</organism>
<sequence>MGYHHLVTHFSTPTCGKRGIGGTVDVHLGHLRVLGREGNSLGYASGGGTGGKRGDRSGTVVGLVAAPGSAGRRHYRCSPLFPDATATTTGERGERGAALERGEATDGERGSAATAARYPPAPLDSMPEMAAALFLVLARSTATREERVRQGGREEAAAGDGRSRRGERRGATSTEEGWI</sequence>
<accession>A0A0E0IS32</accession>
<feature type="compositionally biased region" description="Basic and acidic residues" evidence="1">
    <location>
        <begin position="142"/>
        <end position="170"/>
    </location>
</feature>
<feature type="region of interest" description="Disordered" evidence="1">
    <location>
        <begin position="142"/>
        <end position="179"/>
    </location>
</feature>
<protein>
    <submittedName>
        <fullName evidence="2">Uncharacterized protein</fullName>
    </submittedName>
</protein>
<dbReference type="AlphaFoldDB" id="A0A0E0IS32"/>
<reference evidence="2" key="1">
    <citation type="submission" date="2015-04" db="UniProtKB">
        <authorList>
            <consortium name="EnsemblPlants"/>
        </authorList>
    </citation>
    <scope>IDENTIFICATION</scope>
    <source>
        <strain evidence="2">SL10</strain>
    </source>
</reference>
<evidence type="ECO:0000313" key="2">
    <source>
        <dbReference type="EnsemblPlants" id="ONIVA10G09320.1"/>
    </source>
</evidence>
<dbReference type="Gramene" id="ONIVA10G09320.1">
    <property type="protein sequence ID" value="ONIVA10G09320.1"/>
    <property type="gene ID" value="ONIVA10G09320"/>
</dbReference>
<evidence type="ECO:0000313" key="3">
    <source>
        <dbReference type="Proteomes" id="UP000006591"/>
    </source>
</evidence>
<evidence type="ECO:0000256" key="1">
    <source>
        <dbReference type="SAM" id="MobiDB-lite"/>
    </source>
</evidence>
<reference evidence="2" key="2">
    <citation type="submission" date="2018-04" db="EMBL/GenBank/DDBJ databases">
        <title>OnivRS2 (Oryza nivara Reference Sequence Version 2).</title>
        <authorList>
            <person name="Zhang J."/>
            <person name="Kudrna D."/>
            <person name="Lee S."/>
            <person name="Talag J."/>
            <person name="Rajasekar S."/>
            <person name="Welchert J."/>
            <person name="Hsing Y.-I."/>
            <person name="Wing R.A."/>
        </authorList>
    </citation>
    <scope>NUCLEOTIDE SEQUENCE [LARGE SCALE GENOMIC DNA]</scope>
</reference>
<proteinExistence type="predicted"/>
<dbReference type="HOGENOM" id="CLU_1505762_0_0_1"/>
<feature type="compositionally biased region" description="Basic and acidic residues" evidence="1">
    <location>
        <begin position="91"/>
        <end position="109"/>
    </location>
</feature>
<keyword evidence="3" id="KW-1185">Reference proteome</keyword>
<feature type="region of interest" description="Disordered" evidence="1">
    <location>
        <begin position="79"/>
        <end position="121"/>
    </location>
</feature>
<dbReference type="Proteomes" id="UP000006591">
    <property type="component" value="Chromosome 10"/>
</dbReference>